<dbReference type="InterPro" id="IPR045257">
    <property type="entry name" value="E2/Pdx1"/>
</dbReference>
<comment type="function">
    <text evidence="6">The pyruvate dehydrogenase complex catalyzes the overall conversion of pyruvate to acetyl-CoA and CO(2). It contains multiple copies of three enzymatic components: pyruvate dehydrogenase (E1), dihydrolipoamide acetyltransferase (E2) and lipoamide dehydrogenase (E3).</text>
</comment>
<evidence type="ECO:0000256" key="5">
    <source>
        <dbReference type="ARBA" id="ARBA00023315"/>
    </source>
</evidence>
<dbReference type="GO" id="GO:0006086">
    <property type="term" value="P:pyruvate decarboxylation to acetyl-CoA"/>
    <property type="evidence" value="ECO:0007669"/>
    <property type="project" value="InterPro"/>
</dbReference>
<evidence type="ECO:0000256" key="7">
    <source>
        <dbReference type="ARBA" id="ARBA00048370"/>
    </source>
</evidence>
<comment type="cofactor">
    <cofactor evidence="8">
        <name>(R)-lipoate</name>
        <dbReference type="ChEBI" id="CHEBI:83088"/>
    </cofactor>
    <text evidence="8">Binds 1 lipoyl cofactor covalently.</text>
</comment>
<keyword evidence="12" id="KW-0670">Pyruvate</keyword>
<dbReference type="PANTHER" id="PTHR23151:SF90">
    <property type="entry name" value="DIHYDROLIPOYLLYSINE-RESIDUE ACETYLTRANSFERASE COMPONENT OF PYRUVATE DEHYDROGENASE COMPLEX, MITOCHONDRIAL-RELATED"/>
    <property type="match status" value="1"/>
</dbReference>
<feature type="domain" description="Peripheral subunit-binding (PSBD)" evidence="11">
    <location>
        <begin position="141"/>
        <end position="178"/>
    </location>
</feature>
<dbReference type="RefSeq" id="WP_111063429.1">
    <property type="nucleotide sequence ID" value="NZ_JBHUCU010000007.1"/>
</dbReference>
<dbReference type="CDD" id="cd06849">
    <property type="entry name" value="lipoyl_domain"/>
    <property type="match status" value="1"/>
</dbReference>
<dbReference type="GO" id="GO:0004742">
    <property type="term" value="F:dihydrolipoyllysine-residue acetyltransferase activity"/>
    <property type="evidence" value="ECO:0007669"/>
    <property type="project" value="UniProtKB-UniRule"/>
</dbReference>
<dbReference type="Pfam" id="PF02817">
    <property type="entry name" value="E3_binding"/>
    <property type="match status" value="1"/>
</dbReference>
<sequence>MAEIVRMPKLSDTMTEGVVAEWHKKVGDTVAEGELLAEIETDKATLEFDSFYDGVLLHIGLQQGEATPVNEIIAIIGEKGEDISALLKEESASKTTETVAETPAIKKEEVSPEPTPTPAPVVQQNAAEEVVSVDTPNGRIFVSPLAKKMAEERHINLSNVNGSGEHGRIVKRDIENYTPATTNANAPVFSAPVGNESFTDEPLSQMRKAIARTLSNSKFSAPHFYLKMEVNMDNAIEARKAINAEEGVKISFNDIIVKATAAALRKNPKVNVDWLGDKIRYNNHIHIGVAVAVEEGLVVPVVKFTDTKGFAQIGAEIKELAVKAKSKKLLPSDMEGNTFAISNLGMYGIEDFTSIIYPPNGCILSVGGIKQTPIVKNGEIVPGNIMTLSLSCDHRAVDGATGSEFLRTLKGYLENPVRIMV</sequence>
<feature type="region of interest" description="Disordered" evidence="9">
    <location>
        <begin position="91"/>
        <end position="122"/>
    </location>
</feature>
<dbReference type="PROSITE" id="PS00189">
    <property type="entry name" value="LIPOYL"/>
    <property type="match status" value="1"/>
</dbReference>
<dbReference type="SUPFAM" id="SSF52777">
    <property type="entry name" value="CoA-dependent acyltransferases"/>
    <property type="match status" value="1"/>
</dbReference>
<dbReference type="GO" id="GO:0045254">
    <property type="term" value="C:pyruvate dehydrogenase complex"/>
    <property type="evidence" value="ECO:0007669"/>
    <property type="project" value="UniProtKB-UniRule"/>
</dbReference>
<dbReference type="Gene3D" id="2.40.50.100">
    <property type="match status" value="1"/>
</dbReference>
<comment type="caution">
    <text evidence="12">The sequence shown here is derived from an EMBL/GenBank/DDBJ whole genome shotgun (WGS) entry which is preliminary data.</text>
</comment>
<dbReference type="FunFam" id="2.40.50.100:FF:000010">
    <property type="entry name" value="Acetyltransferase component of pyruvate dehydrogenase complex"/>
    <property type="match status" value="1"/>
</dbReference>
<dbReference type="SUPFAM" id="SSF51230">
    <property type="entry name" value="Single hybrid motif"/>
    <property type="match status" value="1"/>
</dbReference>
<dbReference type="PROSITE" id="PS51826">
    <property type="entry name" value="PSBD"/>
    <property type="match status" value="1"/>
</dbReference>
<evidence type="ECO:0000259" key="10">
    <source>
        <dbReference type="PROSITE" id="PS50968"/>
    </source>
</evidence>
<dbReference type="InterPro" id="IPR000089">
    <property type="entry name" value="Biotin_lipoyl"/>
</dbReference>
<dbReference type="PROSITE" id="PS50968">
    <property type="entry name" value="BIOTINYL_LIPOYL"/>
    <property type="match status" value="1"/>
</dbReference>
<dbReference type="InterPro" id="IPR004167">
    <property type="entry name" value="PSBD"/>
</dbReference>
<dbReference type="EC" id="2.3.1.12" evidence="8"/>
<dbReference type="InterPro" id="IPR006257">
    <property type="entry name" value="LAT1"/>
</dbReference>
<dbReference type="InterPro" id="IPR036625">
    <property type="entry name" value="E3-bd_dom_sf"/>
</dbReference>
<keyword evidence="4 8" id="KW-0450">Lipoyl</keyword>
<evidence type="ECO:0000256" key="8">
    <source>
        <dbReference type="RuleBase" id="RU361137"/>
    </source>
</evidence>
<feature type="domain" description="Lipoyl-binding" evidence="10">
    <location>
        <begin position="2"/>
        <end position="77"/>
    </location>
</feature>
<dbReference type="InterPro" id="IPR001078">
    <property type="entry name" value="2-oxoacid_DH_actylTfrase"/>
</dbReference>
<keyword evidence="5 8" id="KW-0012">Acyltransferase</keyword>
<evidence type="ECO:0000313" key="12">
    <source>
        <dbReference type="EMBL" id="PZE16820.1"/>
    </source>
</evidence>
<dbReference type="NCBIfam" id="TIGR01349">
    <property type="entry name" value="PDHac_trf_mito"/>
    <property type="match status" value="1"/>
</dbReference>
<dbReference type="Proteomes" id="UP000249248">
    <property type="component" value="Unassembled WGS sequence"/>
</dbReference>
<gene>
    <name evidence="12" type="ORF">DNU06_11220</name>
</gene>
<dbReference type="PANTHER" id="PTHR23151">
    <property type="entry name" value="DIHYDROLIPOAMIDE ACETYL/SUCCINYL-TRANSFERASE-RELATED"/>
    <property type="match status" value="1"/>
</dbReference>
<dbReference type="SUPFAM" id="SSF47005">
    <property type="entry name" value="Peripheral subunit-binding domain of 2-oxo acid dehydrogenase complex"/>
    <property type="match status" value="1"/>
</dbReference>
<dbReference type="Gene3D" id="3.30.559.10">
    <property type="entry name" value="Chloramphenicol acetyltransferase-like domain"/>
    <property type="match status" value="1"/>
</dbReference>
<dbReference type="EMBL" id="QKSB01000006">
    <property type="protein sequence ID" value="PZE16820.1"/>
    <property type="molecule type" value="Genomic_DNA"/>
</dbReference>
<keyword evidence="3 8" id="KW-0808">Transferase</keyword>
<dbReference type="Pfam" id="PF00364">
    <property type="entry name" value="Biotin_lipoyl"/>
    <property type="match status" value="1"/>
</dbReference>
<dbReference type="Pfam" id="PF00198">
    <property type="entry name" value="2-oxoacid_dh"/>
    <property type="match status" value="1"/>
</dbReference>
<comment type="similarity">
    <text evidence="1 8">Belongs to the 2-oxoacid dehydrogenase family.</text>
</comment>
<accession>A0A2W1MZW6</accession>
<evidence type="ECO:0000256" key="2">
    <source>
        <dbReference type="ARBA" id="ARBA00011484"/>
    </source>
</evidence>
<name>A0A2W1MZW6_9FLAO</name>
<keyword evidence="13" id="KW-1185">Reference proteome</keyword>
<comment type="catalytic activity">
    <reaction evidence="7 8">
        <text>N(6)-[(R)-dihydrolipoyl]-L-lysyl-[protein] + acetyl-CoA = N(6)-[(R)-S(8)-acetyldihydrolipoyl]-L-lysyl-[protein] + CoA</text>
        <dbReference type="Rhea" id="RHEA:17017"/>
        <dbReference type="Rhea" id="RHEA-COMP:10475"/>
        <dbReference type="Rhea" id="RHEA-COMP:10478"/>
        <dbReference type="ChEBI" id="CHEBI:57287"/>
        <dbReference type="ChEBI" id="CHEBI:57288"/>
        <dbReference type="ChEBI" id="CHEBI:83100"/>
        <dbReference type="ChEBI" id="CHEBI:83111"/>
        <dbReference type="EC" id="2.3.1.12"/>
    </reaction>
</comment>
<evidence type="ECO:0000256" key="4">
    <source>
        <dbReference type="ARBA" id="ARBA00022823"/>
    </source>
</evidence>
<dbReference type="InterPro" id="IPR011053">
    <property type="entry name" value="Single_hybrid_motif"/>
</dbReference>
<dbReference type="InterPro" id="IPR023213">
    <property type="entry name" value="CAT-like_dom_sf"/>
</dbReference>
<evidence type="ECO:0000256" key="6">
    <source>
        <dbReference type="ARBA" id="ARBA00025211"/>
    </source>
</evidence>
<comment type="subunit">
    <text evidence="2">Forms a 24-polypeptide structural core with octahedral symmetry.</text>
</comment>
<dbReference type="InterPro" id="IPR003016">
    <property type="entry name" value="2-oxoA_DH_lipoyl-BS"/>
</dbReference>
<evidence type="ECO:0000256" key="9">
    <source>
        <dbReference type="SAM" id="MobiDB-lite"/>
    </source>
</evidence>
<reference evidence="12 13" key="1">
    <citation type="submission" date="2018-06" db="EMBL/GenBank/DDBJ databases">
        <title>The draft genome sequence of Crocinitomix sp. SM1701.</title>
        <authorList>
            <person name="Zhang X."/>
        </authorList>
    </citation>
    <scope>NUCLEOTIDE SEQUENCE [LARGE SCALE GENOMIC DNA]</scope>
    <source>
        <strain evidence="12 13">SM1701</strain>
    </source>
</reference>
<evidence type="ECO:0000256" key="1">
    <source>
        <dbReference type="ARBA" id="ARBA00007317"/>
    </source>
</evidence>
<proteinExistence type="inferred from homology"/>
<dbReference type="AlphaFoldDB" id="A0A2W1MZW6"/>
<dbReference type="OrthoDB" id="9805770at2"/>
<evidence type="ECO:0000259" key="11">
    <source>
        <dbReference type="PROSITE" id="PS51826"/>
    </source>
</evidence>
<evidence type="ECO:0000313" key="13">
    <source>
        <dbReference type="Proteomes" id="UP000249248"/>
    </source>
</evidence>
<protein>
    <recommendedName>
        <fullName evidence="8">Acetyltransferase component of pyruvate dehydrogenase complex</fullName>
        <ecNumber evidence="8">2.3.1.12</ecNumber>
    </recommendedName>
</protein>
<organism evidence="12 13">
    <name type="scientific">Putridiphycobacter roseus</name>
    <dbReference type="NCBI Taxonomy" id="2219161"/>
    <lineage>
        <taxon>Bacteria</taxon>
        <taxon>Pseudomonadati</taxon>
        <taxon>Bacteroidota</taxon>
        <taxon>Flavobacteriia</taxon>
        <taxon>Flavobacteriales</taxon>
        <taxon>Crocinitomicaceae</taxon>
        <taxon>Putridiphycobacter</taxon>
    </lineage>
</organism>
<evidence type="ECO:0000256" key="3">
    <source>
        <dbReference type="ARBA" id="ARBA00022679"/>
    </source>
</evidence>
<dbReference type="Gene3D" id="4.10.320.10">
    <property type="entry name" value="E3-binding domain"/>
    <property type="match status" value="1"/>
</dbReference>